<gene>
    <name evidence="1" type="ORF">HMPREF1534_02873</name>
</gene>
<sequence length="166" mass="19628">MKEFIKALVSKNKSNIVPAEHNLFGHFVGEWDFEWIDCYGTAEERHIKGEWIFQWILEGTAIQDVFICPSRKERLTNYQPDAAYGTTVRMYNPDTLAWDILYTELGGATQLEARWEKDRIVQTVVNNDNLRWVFSEITQTSFHWQRLVRTDGEHWTVEAELFAVRR</sequence>
<evidence type="ECO:0008006" key="3">
    <source>
        <dbReference type="Google" id="ProtNLM"/>
    </source>
</evidence>
<dbReference type="GeneID" id="60061235"/>
<dbReference type="HOGENOM" id="CLU_114504_0_0_10"/>
<protein>
    <recommendedName>
        <fullName evidence="3">DUF1579 domain-containing protein</fullName>
    </recommendedName>
</protein>
<dbReference type="RefSeq" id="WP_005942594.1">
    <property type="nucleotide sequence ID" value="NZ_KB890346.1"/>
</dbReference>
<dbReference type="STRING" id="1121098.HMPREF1534_02873"/>
<dbReference type="eggNOG" id="COG3554">
    <property type="taxonomic scope" value="Bacteria"/>
</dbReference>
<accession>U6RAT0</accession>
<evidence type="ECO:0000313" key="1">
    <source>
        <dbReference type="EMBL" id="EOA53580.1"/>
    </source>
</evidence>
<organism evidence="1 2">
    <name type="scientific">Phocaeicola massiliensis B84634 = Timone 84634 = DSM 17679 = JCM 13223</name>
    <dbReference type="NCBI Taxonomy" id="1121098"/>
    <lineage>
        <taxon>Bacteria</taxon>
        <taxon>Pseudomonadati</taxon>
        <taxon>Bacteroidota</taxon>
        <taxon>Bacteroidia</taxon>
        <taxon>Bacteroidales</taxon>
        <taxon>Bacteroidaceae</taxon>
        <taxon>Phocaeicola</taxon>
    </lineage>
</organism>
<name>U6RAT0_9BACT</name>
<reference evidence="1 2" key="1">
    <citation type="submission" date="2013-04" db="EMBL/GenBank/DDBJ databases">
        <title>The Genome Sequence of Bacteroides massiliensis DSM 17679.</title>
        <authorList>
            <consortium name="The Broad Institute Genomics Platform"/>
            <person name="Earl A."/>
            <person name="Ward D."/>
            <person name="Feldgarden M."/>
            <person name="Gevers D."/>
            <person name="Martens E."/>
            <person name="Fenner L."/>
            <person name="Roux V."/>
            <person name="Mallet M.N."/>
            <person name="Raoult D."/>
            <person name="Walker B."/>
            <person name="Young S."/>
            <person name="Zeng Q."/>
            <person name="Gargeya S."/>
            <person name="Fitzgerald M."/>
            <person name="Haas B."/>
            <person name="Abouelleil A."/>
            <person name="Allen A.W."/>
            <person name="Alvarado L."/>
            <person name="Arachchi H.M."/>
            <person name="Berlin A.M."/>
            <person name="Chapman S.B."/>
            <person name="Gainer-Dewar J."/>
            <person name="Goldberg J."/>
            <person name="Griggs A."/>
            <person name="Gujja S."/>
            <person name="Hansen M."/>
            <person name="Howarth C."/>
            <person name="Imamovic A."/>
            <person name="Ireland A."/>
            <person name="Larimer J."/>
            <person name="McCowan C."/>
            <person name="Murphy C."/>
            <person name="Pearson M."/>
            <person name="Poon T.W."/>
            <person name="Priest M."/>
            <person name="Roberts A."/>
            <person name="Saif S."/>
            <person name="Shea T."/>
            <person name="Sisk P."/>
            <person name="Sykes S."/>
            <person name="Wortman J."/>
            <person name="Nusbaum C."/>
            <person name="Birren B."/>
        </authorList>
    </citation>
    <scope>NUCLEOTIDE SEQUENCE [LARGE SCALE GENOMIC DNA]</scope>
    <source>
        <strain evidence="2">B84634 / Timone 84634 / DSM 17679 / JCM 13223</strain>
    </source>
</reference>
<proteinExistence type="predicted"/>
<dbReference type="Proteomes" id="UP000017831">
    <property type="component" value="Unassembled WGS sequence"/>
</dbReference>
<evidence type="ECO:0000313" key="2">
    <source>
        <dbReference type="Proteomes" id="UP000017831"/>
    </source>
</evidence>
<comment type="caution">
    <text evidence="1">The sequence shown here is derived from an EMBL/GenBank/DDBJ whole genome shotgun (WGS) entry which is preliminary data.</text>
</comment>
<dbReference type="AlphaFoldDB" id="U6RAT0"/>
<dbReference type="EMBL" id="AQHY01000032">
    <property type="protein sequence ID" value="EOA53580.1"/>
    <property type="molecule type" value="Genomic_DNA"/>
</dbReference>
<dbReference type="OrthoDB" id="9814791at2"/>
<keyword evidence="2" id="KW-1185">Reference proteome</keyword>
<dbReference type="PATRIC" id="fig|1121098.3.peg.2913"/>